<dbReference type="SMART" id="SM00320">
    <property type="entry name" value="WD40"/>
    <property type="match status" value="5"/>
</dbReference>
<evidence type="ECO:0000256" key="4">
    <source>
        <dbReference type="ARBA" id="ARBA00022574"/>
    </source>
</evidence>
<reference evidence="12" key="1">
    <citation type="submission" date="2014-05" db="EMBL/GenBank/DDBJ databases">
        <authorList>
            <person name="Chronopoulou M."/>
        </authorList>
    </citation>
    <scope>NUCLEOTIDE SEQUENCE</scope>
    <source>
        <tissue evidence="12">Whole organism</tissue>
    </source>
</reference>
<dbReference type="EMBL" id="HACA01021711">
    <property type="protein sequence ID" value="CDW39072.1"/>
    <property type="molecule type" value="Transcribed_RNA"/>
</dbReference>
<dbReference type="GO" id="GO:0036157">
    <property type="term" value="C:outer dynein arm"/>
    <property type="evidence" value="ECO:0007669"/>
    <property type="project" value="TreeGrafter"/>
</dbReference>
<name>A0A0K2UMI1_LEPSM</name>
<proteinExistence type="inferred from homology"/>
<feature type="region of interest" description="Disordered" evidence="11">
    <location>
        <begin position="266"/>
        <end position="295"/>
    </location>
</feature>
<feature type="compositionally biased region" description="Acidic residues" evidence="11">
    <location>
        <begin position="161"/>
        <end position="174"/>
    </location>
</feature>
<dbReference type="GO" id="GO:0005874">
    <property type="term" value="C:microtubule"/>
    <property type="evidence" value="ECO:0007669"/>
    <property type="project" value="UniProtKB-KW"/>
</dbReference>
<feature type="region of interest" description="Disordered" evidence="11">
    <location>
        <begin position="161"/>
        <end position="244"/>
    </location>
</feature>
<evidence type="ECO:0000256" key="9">
    <source>
        <dbReference type="ARBA" id="ARBA00023212"/>
    </source>
</evidence>
<feature type="compositionally biased region" description="Polar residues" evidence="11">
    <location>
        <begin position="210"/>
        <end position="233"/>
    </location>
</feature>
<dbReference type="PANTHER" id="PTHR12442">
    <property type="entry name" value="DYNEIN INTERMEDIATE CHAIN"/>
    <property type="match status" value="1"/>
</dbReference>
<dbReference type="GO" id="GO:0003341">
    <property type="term" value="P:cilium movement"/>
    <property type="evidence" value="ECO:0007669"/>
    <property type="project" value="TreeGrafter"/>
</dbReference>
<sequence length="738" mass="83498">MFGGNTLKKASSNSNTAGDDAHGILEGISSLHSWIKTQTMIRPSTKSTKGKGGATGGNVLAVKEDLDEEVVISLNAKDPLAPTDLVRFDYTIGAFIQIKLVEKMIDHLDIESTCVHKSSPEGCHQLKLGGVNAVGFKGLANKVKVEKIILRHVQKPKVIEDYDDDDEEDSDEDVQDKKKVESNKSIPPKKSSRRRDSALSDDDQSEKKLTNQFSFVERATQTMNDSQRNQDVQTEPPPRSNFSDTVNQWVIYDAYIAYEKAKEAQEEKEKTKNKEEKGSKTAPALKKLLDLEPSSDPNDKVNKKLFKAAKILERMVNQNTYNDIALDFKYWEDASDEFREHEGTLLPLWKFYFEKAKNLEITSLCWNPCFNDMFAAAYGSYDFYAKDDFGVICIFSLKNPSYPEYLCISDSSVMTVDIHVDHPHMVVTGRADGNVAVYNLQLDNPQHPSYISSAQNGKHRDIVWHVKWAKDNLDGYLNFYSISGDGRVTNWTMVKTALWFTDLLKIPFTRQLENFSEVTKHLRDGGRCIAFNPEDDASFLVGTEEGLVYKCTTEYSSKFLMTYQAHNTPLSTIAWNKYVPSIFLTCAAEWMIKMFEQSSSKPLFMFDLNSQVGDIAWAPYSSTVFAAVTVDGKVHIFDLHADKYHPICVQPVVPRKKAKLNHVSFNPYHPILIVGDSRGYIQCLKLSPNLRKQTKDIRMAFSNKDAKKALELEKKKLESLLAMVKDTSDSIHKAHQNN</sequence>
<dbReference type="InterPro" id="IPR036322">
    <property type="entry name" value="WD40_repeat_dom_sf"/>
</dbReference>
<dbReference type="OrthoDB" id="194443at2759"/>
<evidence type="ECO:0000256" key="11">
    <source>
        <dbReference type="SAM" id="MobiDB-lite"/>
    </source>
</evidence>
<dbReference type="GO" id="GO:0036158">
    <property type="term" value="P:outer dynein arm assembly"/>
    <property type="evidence" value="ECO:0007669"/>
    <property type="project" value="TreeGrafter"/>
</dbReference>
<evidence type="ECO:0000256" key="2">
    <source>
        <dbReference type="ARBA" id="ARBA00011059"/>
    </source>
</evidence>
<keyword evidence="10" id="KW-0966">Cell projection</keyword>
<keyword evidence="4" id="KW-0853">WD repeat</keyword>
<feature type="compositionally biased region" description="Basic and acidic residues" evidence="11">
    <location>
        <begin position="266"/>
        <end position="279"/>
    </location>
</feature>
<keyword evidence="6" id="KW-0677">Repeat</keyword>
<comment type="subcellular location">
    <subcellularLocation>
        <location evidence="1">Cytoplasm</location>
        <location evidence="1">Cytoskeleton</location>
        <location evidence="1">Cilium axoneme</location>
    </subcellularLocation>
</comment>
<evidence type="ECO:0000256" key="3">
    <source>
        <dbReference type="ARBA" id="ARBA00022490"/>
    </source>
</evidence>
<evidence type="ECO:0000256" key="1">
    <source>
        <dbReference type="ARBA" id="ARBA00004430"/>
    </source>
</evidence>
<gene>
    <name evidence="12" type="primary">DNAI1</name>
</gene>
<dbReference type="OMA" id="VWEDMRA"/>
<keyword evidence="5" id="KW-0493">Microtubule</keyword>
<evidence type="ECO:0000256" key="7">
    <source>
        <dbReference type="ARBA" id="ARBA00023017"/>
    </source>
</evidence>
<evidence type="ECO:0000256" key="5">
    <source>
        <dbReference type="ARBA" id="ARBA00022701"/>
    </source>
</evidence>
<evidence type="ECO:0000256" key="8">
    <source>
        <dbReference type="ARBA" id="ARBA00023175"/>
    </source>
</evidence>
<dbReference type="SUPFAM" id="SSF50978">
    <property type="entry name" value="WD40 repeat-like"/>
    <property type="match status" value="1"/>
</dbReference>
<organism evidence="12">
    <name type="scientific">Lepeophtheirus salmonis</name>
    <name type="common">Salmon louse</name>
    <name type="synonym">Caligus salmonis</name>
    <dbReference type="NCBI Taxonomy" id="72036"/>
    <lineage>
        <taxon>Eukaryota</taxon>
        <taxon>Metazoa</taxon>
        <taxon>Ecdysozoa</taxon>
        <taxon>Arthropoda</taxon>
        <taxon>Crustacea</taxon>
        <taxon>Multicrustacea</taxon>
        <taxon>Hexanauplia</taxon>
        <taxon>Copepoda</taxon>
        <taxon>Siphonostomatoida</taxon>
        <taxon>Caligidae</taxon>
        <taxon>Lepeophtheirus</taxon>
    </lineage>
</organism>
<evidence type="ECO:0000313" key="12">
    <source>
        <dbReference type="EMBL" id="CDW39072.1"/>
    </source>
</evidence>
<keyword evidence="9" id="KW-0206">Cytoskeleton</keyword>
<dbReference type="InterPro" id="IPR001680">
    <property type="entry name" value="WD40_rpt"/>
</dbReference>
<evidence type="ECO:0000256" key="6">
    <source>
        <dbReference type="ARBA" id="ARBA00022737"/>
    </source>
</evidence>
<dbReference type="InterPro" id="IPR015943">
    <property type="entry name" value="WD40/YVTN_repeat-like_dom_sf"/>
</dbReference>
<keyword evidence="3" id="KW-0963">Cytoplasm</keyword>
<dbReference type="AlphaFoldDB" id="A0A0K2UMI1"/>
<dbReference type="PANTHER" id="PTHR12442:SF11">
    <property type="entry name" value="DYNEIN AXONEMAL INTERMEDIATE CHAIN 1"/>
    <property type="match status" value="1"/>
</dbReference>
<accession>A0A0K2UMI1</accession>
<evidence type="ECO:0000256" key="10">
    <source>
        <dbReference type="ARBA" id="ARBA00023273"/>
    </source>
</evidence>
<keyword evidence="8" id="KW-0505">Motor protein</keyword>
<protein>
    <submittedName>
        <fullName evidence="12">Dynein, axonemal, intermediate chain 1 [Otolemur garnettii]</fullName>
    </submittedName>
</protein>
<dbReference type="GO" id="GO:0045504">
    <property type="term" value="F:dynein heavy chain binding"/>
    <property type="evidence" value="ECO:0007669"/>
    <property type="project" value="TreeGrafter"/>
</dbReference>
<comment type="similarity">
    <text evidence="2">Belongs to the dynein intermediate chain family.</text>
</comment>
<dbReference type="Gene3D" id="2.130.10.10">
    <property type="entry name" value="YVTN repeat-like/Quinoprotein amine dehydrogenase"/>
    <property type="match status" value="2"/>
</dbReference>
<dbReference type="InterPro" id="IPR050687">
    <property type="entry name" value="Dynein_IC"/>
</dbReference>
<dbReference type="GO" id="GO:0045503">
    <property type="term" value="F:dynein light chain binding"/>
    <property type="evidence" value="ECO:0007669"/>
    <property type="project" value="TreeGrafter"/>
</dbReference>
<keyword evidence="7" id="KW-0243">Dynein</keyword>